<feature type="domain" description="Nudix hydrolase" evidence="1">
    <location>
        <begin position="174"/>
        <end position="326"/>
    </location>
</feature>
<name>A0A0D0E6W9_9AGAM</name>
<dbReference type="AlphaFoldDB" id="A0A0D0E6W9"/>
<evidence type="ECO:0000313" key="2">
    <source>
        <dbReference type="EMBL" id="KIK97299.1"/>
    </source>
</evidence>
<dbReference type="CDD" id="cd03676">
    <property type="entry name" value="NUDIX_Tnr3_like"/>
    <property type="match status" value="1"/>
</dbReference>
<reference evidence="3" key="2">
    <citation type="submission" date="2015-01" db="EMBL/GenBank/DDBJ databases">
        <title>Evolutionary Origins and Diversification of the Mycorrhizal Mutualists.</title>
        <authorList>
            <consortium name="DOE Joint Genome Institute"/>
            <consortium name="Mycorrhizal Genomics Consortium"/>
            <person name="Kohler A."/>
            <person name="Kuo A."/>
            <person name="Nagy L.G."/>
            <person name="Floudas D."/>
            <person name="Copeland A."/>
            <person name="Barry K.W."/>
            <person name="Cichocki N."/>
            <person name="Veneault-Fourrey C."/>
            <person name="LaButti K."/>
            <person name="Lindquist E.A."/>
            <person name="Lipzen A."/>
            <person name="Lundell T."/>
            <person name="Morin E."/>
            <person name="Murat C."/>
            <person name="Riley R."/>
            <person name="Ohm R."/>
            <person name="Sun H."/>
            <person name="Tunlid A."/>
            <person name="Henrissat B."/>
            <person name="Grigoriev I.V."/>
            <person name="Hibbett D.S."/>
            <person name="Martin F."/>
        </authorList>
    </citation>
    <scope>NUCLEOTIDE SEQUENCE [LARGE SCALE GENOMIC DNA]</scope>
    <source>
        <strain evidence="3">Ve08.2h10</strain>
    </source>
</reference>
<accession>A0A0D0E6W9</accession>
<evidence type="ECO:0000313" key="3">
    <source>
        <dbReference type="Proteomes" id="UP000054538"/>
    </source>
</evidence>
<dbReference type="GO" id="GO:0044715">
    <property type="term" value="F:8-oxo-dGDP phosphatase activity"/>
    <property type="evidence" value="ECO:0007669"/>
    <property type="project" value="TreeGrafter"/>
</dbReference>
<keyword evidence="3" id="KW-1185">Reference proteome</keyword>
<reference evidence="2 3" key="1">
    <citation type="submission" date="2014-04" db="EMBL/GenBank/DDBJ databases">
        <authorList>
            <consortium name="DOE Joint Genome Institute"/>
            <person name="Kuo A."/>
            <person name="Kohler A."/>
            <person name="Jargeat P."/>
            <person name="Nagy L.G."/>
            <person name="Floudas D."/>
            <person name="Copeland A."/>
            <person name="Barry K.W."/>
            <person name="Cichocki N."/>
            <person name="Veneault-Fourrey C."/>
            <person name="LaButti K."/>
            <person name="Lindquist E.A."/>
            <person name="Lipzen A."/>
            <person name="Lundell T."/>
            <person name="Morin E."/>
            <person name="Murat C."/>
            <person name="Sun H."/>
            <person name="Tunlid A."/>
            <person name="Henrissat B."/>
            <person name="Grigoriev I.V."/>
            <person name="Hibbett D.S."/>
            <person name="Martin F."/>
            <person name="Nordberg H.P."/>
            <person name="Cantor M.N."/>
            <person name="Hua S.X."/>
        </authorList>
    </citation>
    <scope>NUCLEOTIDE SEQUENCE [LARGE SCALE GENOMIC DNA]</scope>
    <source>
        <strain evidence="2 3">Ve08.2h10</strain>
    </source>
</reference>
<dbReference type="PROSITE" id="PS51462">
    <property type="entry name" value="NUDIX"/>
    <property type="match status" value="1"/>
</dbReference>
<organism evidence="2 3">
    <name type="scientific">Paxillus rubicundulus Ve08.2h10</name>
    <dbReference type="NCBI Taxonomy" id="930991"/>
    <lineage>
        <taxon>Eukaryota</taxon>
        <taxon>Fungi</taxon>
        <taxon>Dikarya</taxon>
        <taxon>Basidiomycota</taxon>
        <taxon>Agaricomycotina</taxon>
        <taxon>Agaricomycetes</taxon>
        <taxon>Agaricomycetidae</taxon>
        <taxon>Boletales</taxon>
        <taxon>Paxilineae</taxon>
        <taxon>Paxillaceae</taxon>
        <taxon>Paxillus</taxon>
    </lineage>
</organism>
<dbReference type="OrthoDB" id="10261522at2759"/>
<dbReference type="HOGENOM" id="CLU_048013_0_1_1"/>
<dbReference type="InParanoid" id="A0A0D0E6W9"/>
<dbReference type="Gene3D" id="3.90.79.10">
    <property type="entry name" value="Nucleoside Triphosphate Pyrophosphohydrolase"/>
    <property type="match status" value="1"/>
</dbReference>
<evidence type="ECO:0000259" key="1">
    <source>
        <dbReference type="PROSITE" id="PS51462"/>
    </source>
</evidence>
<dbReference type="EMBL" id="KN824942">
    <property type="protein sequence ID" value="KIK97299.1"/>
    <property type="molecule type" value="Genomic_DNA"/>
</dbReference>
<dbReference type="SUPFAM" id="SSF55811">
    <property type="entry name" value="Nudix"/>
    <property type="match status" value="1"/>
</dbReference>
<proteinExistence type="predicted"/>
<gene>
    <name evidence="2" type="ORF">PAXRUDRAFT_10260</name>
</gene>
<dbReference type="InterPro" id="IPR015797">
    <property type="entry name" value="NUDIX_hydrolase-like_dom_sf"/>
</dbReference>
<dbReference type="STRING" id="930991.A0A0D0E6W9"/>
<protein>
    <recommendedName>
        <fullName evidence="1">Nudix hydrolase domain-containing protein</fullName>
    </recommendedName>
</protein>
<dbReference type="PANTHER" id="PTHR13622">
    <property type="entry name" value="THIAMIN PYROPHOSPHOKINASE"/>
    <property type="match status" value="1"/>
</dbReference>
<dbReference type="InterPro" id="IPR000086">
    <property type="entry name" value="NUDIX_hydrolase_dom"/>
</dbReference>
<sequence length="355" mass="40234">MDSGHKPDPATKNLSFLEIVDQGDNFRLPAHHGAHDPATRTSPDYLVPWTLSQSPDSPVIGLLKLEIIELLRKEPDGSFIIPELAAEPRSRYCASFHPSVNTPAKRTAVMKRLCEGWRDSGNIYQDIIGPEKWRNEMYPVYRNPFGVHLPHDPDTSNYAFEMERSACALFGVVTYGVHMTIYHEDPDGSNVRIWVPTRSRTKQTWPGFLDNSVAGGIPSGMSVFESLVKESMEEASIDEDIVRTHTKSVGSISYYFQTAKGWLQPEVEYVYDLRVPPGVDPRPFQPKPLDGEVESFDLLPLDVVITKVKQGLFKANCALVLIDFLIRRGDLTPDNEPDFMEILTRLHGRFEYEKW</sequence>
<dbReference type="FunFam" id="3.90.79.10:FF:000019">
    <property type="entry name" value="Thiamin pyrophosphokinase, putative"/>
    <property type="match status" value="1"/>
</dbReference>
<dbReference type="Pfam" id="PF15916">
    <property type="entry name" value="DUF4743"/>
    <property type="match status" value="1"/>
</dbReference>
<dbReference type="PANTHER" id="PTHR13622:SF8">
    <property type="entry name" value="THIAMIN PYROPHOSPHOKINASE 1"/>
    <property type="match status" value="1"/>
</dbReference>
<dbReference type="Proteomes" id="UP000054538">
    <property type="component" value="Unassembled WGS sequence"/>
</dbReference>
<dbReference type="InterPro" id="IPR031804">
    <property type="entry name" value="DUF4743"/>
</dbReference>